<dbReference type="AlphaFoldDB" id="A0A4R2JNJ4"/>
<comment type="similarity">
    <text evidence="2">Belongs to the oxygen-dependent FAD-linked oxidoreductase family.</text>
</comment>
<dbReference type="SUPFAM" id="SSF56176">
    <property type="entry name" value="FAD-binding/transporter-associated domain-like"/>
    <property type="match status" value="1"/>
</dbReference>
<dbReference type="GO" id="GO:0071949">
    <property type="term" value="F:FAD binding"/>
    <property type="evidence" value="ECO:0007669"/>
    <property type="project" value="InterPro"/>
</dbReference>
<dbReference type="PANTHER" id="PTHR42973">
    <property type="entry name" value="BINDING OXIDOREDUCTASE, PUTATIVE (AFU_ORTHOLOGUE AFUA_1G17690)-RELATED"/>
    <property type="match status" value="1"/>
</dbReference>
<dbReference type="Pfam" id="PF01565">
    <property type="entry name" value="FAD_binding_4"/>
    <property type="match status" value="1"/>
</dbReference>
<comment type="cofactor">
    <cofactor evidence="1">
        <name>FAD</name>
        <dbReference type="ChEBI" id="CHEBI:57692"/>
    </cofactor>
</comment>
<dbReference type="PANTHER" id="PTHR42973:SF39">
    <property type="entry name" value="FAD-BINDING PCMH-TYPE DOMAIN-CONTAINING PROTEIN"/>
    <property type="match status" value="1"/>
</dbReference>
<keyword evidence="8" id="KW-1185">Reference proteome</keyword>
<evidence type="ECO:0000256" key="4">
    <source>
        <dbReference type="ARBA" id="ARBA00022827"/>
    </source>
</evidence>
<evidence type="ECO:0000256" key="3">
    <source>
        <dbReference type="ARBA" id="ARBA00022630"/>
    </source>
</evidence>
<keyword evidence="4" id="KW-0274">FAD</keyword>
<dbReference type="InterPro" id="IPR016169">
    <property type="entry name" value="FAD-bd_PCMH_sub2"/>
</dbReference>
<dbReference type="Gene3D" id="3.30.43.10">
    <property type="entry name" value="Uridine Diphospho-n-acetylenolpyruvylglucosamine Reductase, domain 2"/>
    <property type="match status" value="1"/>
</dbReference>
<keyword evidence="5" id="KW-0560">Oxidoreductase</keyword>
<sequence>MTKLSRLRAEFAGRLVEPGDPEYDEARAVWNSMHDRKPSLIARCATAEDVSAALRHARTTGRAVTVRGGGHNVAGTAVADDAVMVDLSLMREVRVDPNAGVAHAQGGCLLRDLDAATLAHGLVCPSGVVSHTGLGGLALGGGYGWLHRKWGLTCDHLLAAEVVLADGTIVEASADLLWGLRGGGGNLGVVTRFTLRLREVSAVHLHTGVFAPDDAVAALAAYRDFAEAQSRDLHTVGAFKHAGRQDWIPAALRGTPAMFLTAAWFGDPADGPARTTPLFVDAAGNSARVLPFAELQALGDHSEPHGNRYYTKSCYLTRLSGGPDARLVECATEMPSPLSAIDFEFLGGAITDVPDADSAFPRRDAPYMCTVSAQWTDPARDSENAAWSRRGVERLAEWHYGGAYVNYLQDEQPGKVAEVYGAGRYERLAVLKSRYDPANQLAGNQNIPPLPERKP</sequence>
<dbReference type="Proteomes" id="UP000295680">
    <property type="component" value="Unassembled WGS sequence"/>
</dbReference>
<dbReference type="InterPro" id="IPR016167">
    <property type="entry name" value="FAD-bd_PCMH_sub1"/>
</dbReference>
<protein>
    <submittedName>
        <fullName evidence="7">FAD/FMN-containing dehydrogenase</fullName>
    </submittedName>
</protein>
<dbReference type="RefSeq" id="WP_243727198.1">
    <property type="nucleotide sequence ID" value="NZ_SLWS01000007.1"/>
</dbReference>
<organism evidence="7 8">
    <name type="scientific">Actinocrispum wychmicini</name>
    <dbReference type="NCBI Taxonomy" id="1213861"/>
    <lineage>
        <taxon>Bacteria</taxon>
        <taxon>Bacillati</taxon>
        <taxon>Actinomycetota</taxon>
        <taxon>Actinomycetes</taxon>
        <taxon>Pseudonocardiales</taxon>
        <taxon>Pseudonocardiaceae</taxon>
        <taxon>Actinocrispum</taxon>
    </lineage>
</organism>
<dbReference type="EMBL" id="SLWS01000007">
    <property type="protein sequence ID" value="TCO55755.1"/>
    <property type="molecule type" value="Genomic_DNA"/>
</dbReference>
<evidence type="ECO:0000256" key="5">
    <source>
        <dbReference type="ARBA" id="ARBA00023002"/>
    </source>
</evidence>
<dbReference type="PROSITE" id="PS51387">
    <property type="entry name" value="FAD_PCMH"/>
    <property type="match status" value="1"/>
</dbReference>
<feature type="domain" description="FAD-binding PCMH-type" evidence="6">
    <location>
        <begin position="33"/>
        <end position="200"/>
    </location>
</feature>
<dbReference type="Pfam" id="PF08031">
    <property type="entry name" value="BBE"/>
    <property type="match status" value="1"/>
</dbReference>
<dbReference type="InterPro" id="IPR006093">
    <property type="entry name" value="Oxy_OxRdtase_FAD_BS"/>
</dbReference>
<proteinExistence type="inferred from homology"/>
<keyword evidence="3" id="KW-0285">Flavoprotein</keyword>
<dbReference type="InterPro" id="IPR050416">
    <property type="entry name" value="FAD-linked_Oxidoreductase"/>
</dbReference>
<evidence type="ECO:0000313" key="8">
    <source>
        <dbReference type="Proteomes" id="UP000295680"/>
    </source>
</evidence>
<gene>
    <name evidence="7" type="ORF">EV192_107178</name>
</gene>
<name>A0A4R2JNJ4_9PSEU</name>
<evidence type="ECO:0000256" key="2">
    <source>
        <dbReference type="ARBA" id="ARBA00005466"/>
    </source>
</evidence>
<dbReference type="InterPro" id="IPR036318">
    <property type="entry name" value="FAD-bd_PCMH-like_sf"/>
</dbReference>
<dbReference type="InterPro" id="IPR006094">
    <property type="entry name" value="Oxid_FAD_bind_N"/>
</dbReference>
<dbReference type="InterPro" id="IPR016166">
    <property type="entry name" value="FAD-bd_PCMH"/>
</dbReference>
<dbReference type="PROSITE" id="PS00862">
    <property type="entry name" value="OX2_COVAL_FAD"/>
    <property type="match status" value="1"/>
</dbReference>
<dbReference type="GO" id="GO:0016491">
    <property type="term" value="F:oxidoreductase activity"/>
    <property type="evidence" value="ECO:0007669"/>
    <property type="project" value="UniProtKB-KW"/>
</dbReference>
<dbReference type="Gene3D" id="3.40.462.20">
    <property type="match status" value="1"/>
</dbReference>
<evidence type="ECO:0000259" key="6">
    <source>
        <dbReference type="PROSITE" id="PS51387"/>
    </source>
</evidence>
<dbReference type="Gene3D" id="3.30.465.10">
    <property type="match status" value="1"/>
</dbReference>
<reference evidence="7 8" key="1">
    <citation type="submission" date="2019-03" db="EMBL/GenBank/DDBJ databases">
        <title>Genomic Encyclopedia of Type Strains, Phase IV (KMG-IV): sequencing the most valuable type-strain genomes for metagenomic binning, comparative biology and taxonomic classification.</title>
        <authorList>
            <person name="Goeker M."/>
        </authorList>
    </citation>
    <scope>NUCLEOTIDE SEQUENCE [LARGE SCALE GENOMIC DNA]</scope>
    <source>
        <strain evidence="7 8">DSM 45934</strain>
    </source>
</reference>
<accession>A0A4R2JNJ4</accession>
<evidence type="ECO:0000256" key="1">
    <source>
        <dbReference type="ARBA" id="ARBA00001974"/>
    </source>
</evidence>
<dbReference type="InterPro" id="IPR012951">
    <property type="entry name" value="BBE"/>
</dbReference>
<comment type="caution">
    <text evidence="7">The sequence shown here is derived from an EMBL/GenBank/DDBJ whole genome shotgun (WGS) entry which is preliminary data.</text>
</comment>
<evidence type="ECO:0000313" key="7">
    <source>
        <dbReference type="EMBL" id="TCO55755.1"/>
    </source>
</evidence>